<reference evidence="1 2" key="1">
    <citation type="submission" date="2009-04" db="EMBL/GenBank/DDBJ databases">
        <authorList>
            <person name="Sebastian Y."/>
            <person name="Madupu R."/>
            <person name="Durkin A.S."/>
            <person name="Torralba M."/>
            <person name="Methe B."/>
            <person name="Sutton G.G."/>
            <person name="Strausberg R.L."/>
            <person name="Nelson K.E."/>
        </authorList>
    </citation>
    <scope>NUCLEOTIDE SEQUENCE [LARGE SCALE GENOMIC DNA]</scope>
    <source>
        <strain evidence="2">ATCC 35406 / DSM 24491 / JCM 8526 / CCUG 16442 / BCRC 14492 / NCTC 13058 / HG 370</strain>
    </source>
</reference>
<keyword evidence="2" id="KW-1185">Reference proteome</keyword>
<gene>
    <name evidence="1" type="ORF">POREN0001_1746</name>
</gene>
<comment type="caution">
    <text evidence="1">The sequence shown here is derived from an EMBL/GenBank/DDBJ whole genome shotgun (WGS) entry which is preliminary data.</text>
</comment>
<dbReference type="AlphaFoldDB" id="C3JBL2"/>
<name>C3JBL2_POREA</name>
<accession>C3JBL2</accession>
<organism evidence="1 2">
    <name type="scientific">Porphyromonas endodontalis (strain ATCC 35406 / DSM 24491 / JCM 8526 / CCUG 16442 / BCRC 14492 / NCTC 13058 / HG 370)</name>
    <name type="common">Bacteroides endodontalis</name>
    <dbReference type="NCBI Taxonomy" id="553175"/>
    <lineage>
        <taxon>Bacteria</taxon>
        <taxon>Pseudomonadati</taxon>
        <taxon>Bacteroidota</taxon>
        <taxon>Bacteroidia</taxon>
        <taxon>Bacteroidales</taxon>
        <taxon>Porphyromonadaceae</taxon>
        <taxon>Porphyromonas</taxon>
    </lineage>
</organism>
<dbReference type="Proteomes" id="UP000004295">
    <property type="component" value="Unassembled WGS sequence"/>
</dbReference>
<evidence type="ECO:0000313" key="2">
    <source>
        <dbReference type="Proteomes" id="UP000004295"/>
    </source>
</evidence>
<evidence type="ECO:0000313" key="1">
    <source>
        <dbReference type="EMBL" id="EEN82463.1"/>
    </source>
</evidence>
<dbReference type="EMBL" id="ACNN01000026">
    <property type="protein sequence ID" value="EEN82463.1"/>
    <property type="molecule type" value="Genomic_DNA"/>
</dbReference>
<dbReference type="STRING" id="553175.POREN0001_1746"/>
<proteinExistence type="predicted"/>
<sequence length="44" mass="5176">MGDTARKSEFCFLRRKRWDTAPKAHKIPSPSLGLVADYQRLYHK</sequence>
<protein>
    <submittedName>
        <fullName evidence="1">Uncharacterized protein</fullName>
    </submittedName>
</protein>